<comment type="pathway">
    <text evidence="9">Protein modification; lipoprotein biosynthesis (signal peptide cleavage).</text>
</comment>
<evidence type="ECO:0000256" key="7">
    <source>
        <dbReference type="ARBA" id="ARBA00022989"/>
    </source>
</evidence>
<evidence type="ECO:0000256" key="8">
    <source>
        <dbReference type="ARBA" id="ARBA00023136"/>
    </source>
</evidence>
<evidence type="ECO:0000256" key="1">
    <source>
        <dbReference type="ARBA" id="ARBA00006139"/>
    </source>
</evidence>
<dbReference type="NCBIfam" id="TIGR00077">
    <property type="entry name" value="lspA"/>
    <property type="match status" value="1"/>
</dbReference>
<dbReference type="Proteomes" id="UP000254927">
    <property type="component" value="Unassembled WGS sequence"/>
</dbReference>
<keyword evidence="4 9" id="KW-0812">Transmembrane</keyword>
<dbReference type="UniPathway" id="UPA00665"/>
<keyword evidence="6 9" id="KW-0378">Hydrolase</keyword>
<feature type="transmembrane region" description="Helical" evidence="9">
    <location>
        <begin position="45"/>
        <end position="64"/>
    </location>
</feature>
<proteinExistence type="inferred from homology"/>
<dbReference type="AlphaFoldDB" id="A0A378U0C9"/>
<reference evidence="12 13" key="1">
    <citation type="submission" date="2018-06" db="EMBL/GenBank/DDBJ databases">
        <authorList>
            <consortium name="Pathogen Informatics"/>
            <person name="Doyle S."/>
        </authorList>
    </citation>
    <scope>NUCLEOTIDE SEQUENCE [LARGE SCALE GENOMIC DNA]</scope>
    <source>
        <strain evidence="12 13">NCTC10660</strain>
    </source>
</reference>
<dbReference type="EC" id="3.4.23.36" evidence="9"/>
<evidence type="ECO:0000313" key="12">
    <source>
        <dbReference type="EMBL" id="STZ68617.1"/>
    </source>
</evidence>
<dbReference type="GO" id="GO:0004190">
    <property type="term" value="F:aspartic-type endopeptidase activity"/>
    <property type="evidence" value="ECO:0007669"/>
    <property type="project" value="UniProtKB-UniRule"/>
</dbReference>
<evidence type="ECO:0000256" key="4">
    <source>
        <dbReference type="ARBA" id="ARBA00022692"/>
    </source>
</evidence>
<feature type="active site" evidence="9">
    <location>
        <position position="122"/>
    </location>
</feature>
<dbReference type="PANTHER" id="PTHR33695:SF1">
    <property type="entry name" value="LIPOPROTEIN SIGNAL PEPTIDASE"/>
    <property type="match status" value="1"/>
</dbReference>
<dbReference type="InterPro" id="IPR001872">
    <property type="entry name" value="Peptidase_A8"/>
</dbReference>
<feature type="active site" evidence="9">
    <location>
        <position position="140"/>
    </location>
</feature>
<dbReference type="RefSeq" id="WP_074898474.1">
    <property type="nucleotide sequence ID" value="NZ_CP031252.1"/>
</dbReference>
<dbReference type="GeneID" id="93353130"/>
<dbReference type="PANTHER" id="PTHR33695">
    <property type="entry name" value="LIPOPROTEIN SIGNAL PEPTIDASE"/>
    <property type="match status" value="1"/>
</dbReference>
<protein>
    <recommendedName>
        <fullName evidence="9">Lipoprotein signal peptidase</fullName>
        <ecNumber evidence="9">3.4.23.36</ecNumber>
    </recommendedName>
    <alternativeName>
        <fullName evidence="9">Prolipoprotein signal peptidase</fullName>
    </alternativeName>
    <alternativeName>
        <fullName evidence="9">Signal peptidase II</fullName>
        <shortName evidence="9">SPase II</shortName>
    </alternativeName>
</protein>
<keyword evidence="2 9" id="KW-1003">Cell membrane</keyword>
<keyword evidence="5 9" id="KW-0064">Aspartyl protease</keyword>
<organism evidence="12 13">
    <name type="scientific">Neisseria elongata</name>
    <dbReference type="NCBI Taxonomy" id="495"/>
    <lineage>
        <taxon>Bacteria</taxon>
        <taxon>Pseudomonadati</taxon>
        <taxon>Pseudomonadota</taxon>
        <taxon>Betaproteobacteria</taxon>
        <taxon>Neisseriales</taxon>
        <taxon>Neisseriaceae</taxon>
        <taxon>Neisseria</taxon>
    </lineage>
</organism>
<dbReference type="GO" id="GO:0006508">
    <property type="term" value="P:proteolysis"/>
    <property type="evidence" value="ECO:0007669"/>
    <property type="project" value="UniProtKB-KW"/>
</dbReference>
<feature type="transmembrane region" description="Helical" evidence="9">
    <location>
        <begin position="95"/>
        <end position="112"/>
    </location>
</feature>
<evidence type="ECO:0000256" key="9">
    <source>
        <dbReference type="HAMAP-Rule" id="MF_00161"/>
    </source>
</evidence>
<dbReference type="HAMAP" id="MF_00161">
    <property type="entry name" value="LspA"/>
    <property type="match status" value="1"/>
</dbReference>
<gene>
    <name evidence="9 12" type="primary">lspA</name>
    <name evidence="12" type="ORF">NCTC10660_02144</name>
</gene>
<evidence type="ECO:0000256" key="11">
    <source>
        <dbReference type="RuleBase" id="RU004181"/>
    </source>
</evidence>
<accession>A0A378U0C9</accession>
<dbReference type="EMBL" id="UGQW01000002">
    <property type="protein sequence ID" value="STZ68617.1"/>
    <property type="molecule type" value="Genomic_DNA"/>
</dbReference>
<keyword evidence="8 9" id="KW-0472">Membrane</keyword>
<feature type="transmembrane region" description="Helical" evidence="9">
    <location>
        <begin position="70"/>
        <end position="88"/>
    </location>
</feature>
<evidence type="ECO:0000256" key="6">
    <source>
        <dbReference type="ARBA" id="ARBA00022801"/>
    </source>
</evidence>
<keyword evidence="3 9" id="KW-0645">Protease</keyword>
<dbReference type="PRINTS" id="PR00781">
    <property type="entry name" value="LIPOSIGPTASE"/>
</dbReference>
<evidence type="ECO:0000313" key="13">
    <source>
        <dbReference type="Proteomes" id="UP000254927"/>
    </source>
</evidence>
<evidence type="ECO:0000256" key="5">
    <source>
        <dbReference type="ARBA" id="ARBA00022750"/>
    </source>
</evidence>
<dbReference type="GO" id="GO:0005886">
    <property type="term" value="C:plasma membrane"/>
    <property type="evidence" value="ECO:0007669"/>
    <property type="project" value="UniProtKB-SubCell"/>
</dbReference>
<feature type="transmembrane region" description="Helical" evidence="9">
    <location>
        <begin position="132"/>
        <end position="152"/>
    </location>
</feature>
<keyword evidence="12" id="KW-0449">Lipoprotein</keyword>
<keyword evidence="7 9" id="KW-1133">Transmembrane helix</keyword>
<comment type="subcellular location">
    <subcellularLocation>
        <location evidence="9">Cell membrane</location>
        <topology evidence="9">Multi-pass membrane protein</topology>
    </subcellularLocation>
</comment>
<evidence type="ECO:0000256" key="2">
    <source>
        <dbReference type="ARBA" id="ARBA00022475"/>
    </source>
</evidence>
<dbReference type="Pfam" id="PF01252">
    <property type="entry name" value="Peptidase_A8"/>
    <property type="match status" value="1"/>
</dbReference>
<dbReference type="PROSITE" id="PS00855">
    <property type="entry name" value="SPASE_II"/>
    <property type="match status" value="1"/>
</dbReference>
<comment type="catalytic activity">
    <reaction evidence="9 10">
        <text>Release of signal peptides from bacterial membrane prolipoproteins. Hydrolyzes -Xaa-Yaa-Zaa-|-(S,diacylglyceryl)Cys-, in which Xaa is hydrophobic (preferably Leu), and Yaa (Ala or Ser) and Zaa (Gly or Ala) have small, neutral side chains.</text>
        <dbReference type="EC" id="3.4.23.36"/>
    </reaction>
</comment>
<evidence type="ECO:0000256" key="10">
    <source>
        <dbReference type="RuleBase" id="RU000594"/>
    </source>
</evidence>
<comment type="function">
    <text evidence="9 10">This protein specifically catalyzes the removal of signal peptides from prolipoproteins.</text>
</comment>
<comment type="similarity">
    <text evidence="1 9 11">Belongs to the peptidase A8 family.</text>
</comment>
<evidence type="ECO:0000256" key="3">
    <source>
        <dbReference type="ARBA" id="ARBA00022670"/>
    </source>
</evidence>
<name>A0A378U0C9_NEIEL</name>
<sequence length="171" mass="18871">MSSTNPSKLRYWLLAVGAVILDQITKSAVLAKFEDYERLGIIPGFFDLTLVYNTGAAFSFLATAGGWQKYFFIVLAAIVCLWLVNAVRKNEFDPWGSWGAVMVIGGAVGNVIDRFIHGKVVDFLLFYGEGWAYPAFNVADSFICVGAVLLVIDGFINKRPSEKETAEGREQ</sequence>